<evidence type="ECO:0000313" key="1">
    <source>
        <dbReference type="EMBL" id="CAG8762342.1"/>
    </source>
</evidence>
<gene>
    <name evidence="1" type="ORF">GMARGA_LOCUS17622</name>
</gene>
<organism evidence="1 2">
    <name type="scientific">Gigaspora margarita</name>
    <dbReference type="NCBI Taxonomy" id="4874"/>
    <lineage>
        <taxon>Eukaryota</taxon>
        <taxon>Fungi</taxon>
        <taxon>Fungi incertae sedis</taxon>
        <taxon>Mucoromycota</taxon>
        <taxon>Glomeromycotina</taxon>
        <taxon>Glomeromycetes</taxon>
        <taxon>Diversisporales</taxon>
        <taxon>Gigasporaceae</taxon>
        <taxon>Gigaspora</taxon>
    </lineage>
</organism>
<dbReference type="Proteomes" id="UP000789901">
    <property type="component" value="Unassembled WGS sequence"/>
</dbReference>
<keyword evidence="2" id="KW-1185">Reference proteome</keyword>
<accession>A0ABN7VEV7</accession>
<proteinExistence type="predicted"/>
<reference evidence="1 2" key="1">
    <citation type="submission" date="2021-06" db="EMBL/GenBank/DDBJ databases">
        <authorList>
            <person name="Kallberg Y."/>
            <person name="Tangrot J."/>
            <person name="Rosling A."/>
        </authorList>
    </citation>
    <scope>NUCLEOTIDE SEQUENCE [LARGE SCALE GENOMIC DNA]</scope>
    <source>
        <strain evidence="1 2">120-4 pot B 10/14</strain>
    </source>
</reference>
<comment type="caution">
    <text evidence="1">The sequence shown here is derived from an EMBL/GenBank/DDBJ whole genome shotgun (WGS) entry which is preliminary data.</text>
</comment>
<sequence>MTLKQEFEALKDVRPGKIEFISDKDRIQALLGDVLLADFHTTASCSLVVRYPLSTLSIHVLPDFKVQIKDVFKNVLHQEYNESLGQEFNLDELFIEEIKKMIKAFKNNININEATVREYVFIFMKTAVNHIQAFTNNSAQLYVKANLYGSKGYGPVDYLVKLDDFAVLVNEAKLEDFAKGIAQNIMQLHSASESLLGKRKLEQTGFESSQQLFGIVTTGISWYFIR</sequence>
<dbReference type="EMBL" id="CAJVQB010013474">
    <property type="protein sequence ID" value="CAG8762342.1"/>
    <property type="molecule type" value="Genomic_DNA"/>
</dbReference>
<protein>
    <submittedName>
        <fullName evidence="1">41345_t:CDS:1</fullName>
    </submittedName>
</protein>
<name>A0ABN7VEV7_GIGMA</name>
<evidence type="ECO:0000313" key="2">
    <source>
        <dbReference type="Proteomes" id="UP000789901"/>
    </source>
</evidence>